<dbReference type="InterPro" id="IPR029411">
    <property type="entry name" value="RG-lyase_III"/>
</dbReference>
<dbReference type="FunFam" id="3.30.2080.10:FF:000001">
    <property type="entry name" value="Alpha-1,2-mannosidase subfamily"/>
    <property type="match status" value="1"/>
</dbReference>
<evidence type="ECO:0000259" key="5">
    <source>
        <dbReference type="Pfam" id="PF07971"/>
    </source>
</evidence>
<dbReference type="Proteomes" id="UP000516764">
    <property type="component" value="Chromosome"/>
</dbReference>
<dbReference type="InterPro" id="IPR012939">
    <property type="entry name" value="Glyco_hydro_92"/>
</dbReference>
<evidence type="ECO:0000256" key="2">
    <source>
        <dbReference type="ARBA" id="ARBA00011245"/>
    </source>
</evidence>
<keyword evidence="8" id="KW-0326">Glycosidase</keyword>
<dbReference type="Gene3D" id="3.30.2080.10">
    <property type="entry name" value="GH92 mannosidase domain"/>
    <property type="match status" value="1"/>
</dbReference>
<evidence type="ECO:0000313" key="8">
    <source>
        <dbReference type="EMBL" id="QOD61199.1"/>
    </source>
</evidence>
<dbReference type="AlphaFoldDB" id="A0A7L8AHC6"/>
<dbReference type="SUPFAM" id="SSF48208">
    <property type="entry name" value="Six-hairpin glycosidases"/>
    <property type="match status" value="1"/>
</dbReference>
<sequence length="1064" mass="121224">MIIKINNSILKKITALFLTFLGSLCFCEFKAQANDIKTIWQIGELDNSASEFALSSPNSYKDFVSNGFGGKDSYYVVGKSIPSKDWPYLLPGPKDGFAGYGYWSGLALHQLPIYFELEKTISEGTCTLVVNILEVSAENPPLFRAFINGKAFNFQLEAGKSGNLPQISGSHPQTISFSFPAKELIKGVNEIIFQNMTGNWCVFDAIKMEGPKGLRLDKPGNTILKSVTFAKFEMRKVKKNLQPLLVDIRQQEEHASVKVIVDKKELHKNIEPGHSILEFYLPAVTKKKKSQVKIYIDGKLKFNEKLQRSPQKEITYSDYVNQFMGTSGSRWMITPGPRNPMPMVQLSPNNESTVWKAGYEYQIENISGFNHTQEWTMSGFLMMPTVGNLQTQPGPEHNPDLGYRSRINKKTETSEIGKYSVDLTDYNIHVDLSATTRAGFQRYVFPKSNASRILIDAFPNAEYSYQNKETKITRISNTKIEGFVHHITDKTGYVLTQDYKLHFVLEFNKPFESLGGWTDKAKSLGKLNHGLTYESILNNVNEINGSGNTGAFINFKTTENDTILVRSSISLISTKNAWLNLENEITKPFGWSFEKVVQNQKDIWNKYLGRIEIETDDYLQKVKFYTNFYRSLSGRVAWGDVNGQWMDMNEKVQTFKDPNQRICSGEFWNTFWNVQQLNQLIAPEFSSMQAKSLLAFYDKGGWLPKGIFGGEYTSVMVAEHGIPWIVGAWNAGIQDFDFNKAYEAMRHIQTSLPQKAHSGGGRVGNESLEAYMKYGYVPLQTDIYQSYVSNTLEYAFDDWCLAQAAKELDKTNDYKLFMQRSQNWRNIFDSKTGFMRPKNADGTWLEPFSPYHTPGFVEGNAWQFSWFVPHDVNGLVEAIGKERFISRLDSAMYQSKKVNFNALGDDFSKYPINHGNQPNMQSCYLFNYANAPWLTQKWAREIQEKYYGTGTRDAYPGDEDQGQMSAWFVMSTLGLFQMDGGASTNPQYELGSPRFEKVTIHLSDKYYGGKTFVIEAKNASRENKYIHSIMLNGKKLNSWKFPHKELIKGGKLSIEMKNVPNNLK</sequence>
<comment type="cofactor">
    <cofactor evidence="1">
        <name>Ca(2+)</name>
        <dbReference type="ChEBI" id="CHEBI:29108"/>
    </cofactor>
</comment>
<organism evidence="8 9">
    <name type="scientific">Polaribacter haliotis</name>
    <dbReference type="NCBI Taxonomy" id="1888915"/>
    <lineage>
        <taxon>Bacteria</taxon>
        <taxon>Pseudomonadati</taxon>
        <taxon>Bacteroidota</taxon>
        <taxon>Flavobacteriia</taxon>
        <taxon>Flavobacteriales</taxon>
        <taxon>Flavobacteriaceae</taxon>
    </lineage>
</organism>
<dbReference type="RefSeq" id="WP_088353650.1">
    <property type="nucleotide sequence ID" value="NZ_CP061813.1"/>
</dbReference>
<feature type="domain" description="Glycosyl hydrolase family 92 N-terminal" evidence="7">
    <location>
        <begin position="319"/>
        <end position="570"/>
    </location>
</feature>
<proteinExistence type="predicted"/>
<dbReference type="InterPro" id="IPR014718">
    <property type="entry name" value="GH-type_carb-bd"/>
</dbReference>
<feature type="signal peptide" evidence="4">
    <location>
        <begin position="1"/>
        <end position="33"/>
    </location>
</feature>
<evidence type="ECO:0000256" key="1">
    <source>
        <dbReference type="ARBA" id="ARBA00001913"/>
    </source>
</evidence>
<protein>
    <submittedName>
        <fullName evidence="8">GH92 family glycosyl hydrolase</fullName>
        <ecNumber evidence="8">3.2.1.-</ecNumber>
    </submittedName>
</protein>
<keyword evidence="3" id="KW-0106">Calcium</keyword>
<dbReference type="PANTHER" id="PTHR12143">
    <property type="entry name" value="PEPTIDE N-GLYCANASE PNGASE -RELATED"/>
    <property type="match status" value="1"/>
</dbReference>
<evidence type="ECO:0000259" key="7">
    <source>
        <dbReference type="Pfam" id="PF17678"/>
    </source>
</evidence>
<dbReference type="GO" id="GO:0005975">
    <property type="term" value="P:carbohydrate metabolic process"/>
    <property type="evidence" value="ECO:0007669"/>
    <property type="project" value="InterPro"/>
</dbReference>
<feature type="chain" id="PRO_5033053119" evidence="4">
    <location>
        <begin position="34"/>
        <end position="1064"/>
    </location>
</feature>
<dbReference type="GO" id="GO:0000224">
    <property type="term" value="F:peptide-N4-(N-acetyl-beta-glucosaminyl)asparagine amidase activity"/>
    <property type="evidence" value="ECO:0007669"/>
    <property type="project" value="TreeGrafter"/>
</dbReference>
<dbReference type="InterPro" id="IPR008928">
    <property type="entry name" value="6-hairpin_glycosidase_sf"/>
</dbReference>
<dbReference type="Gene3D" id="1.20.1050.60">
    <property type="entry name" value="alpha-1,2-mannosidase"/>
    <property type="match status" value="1"/>
</dbReference>
<dbReference type="InterPro" id="IPR050883">
    <property type="entry name" value="PNGase"/>
</dbReference>
<dbReference type="SUPFAM" id="SSF49785">
    <property type="entry name" value="Galactose-binding domain-like"/>
    <property type="match status" value="1"/>
</dbReference>
<keyword evidence="9" id="KW-1185">Reference proteome</keyword>
<evidence type="ECO:0000313" key="9">
    <source>
        <dbReference type="Proteomes" id="UP000516764"/>
    </source>
</evidence>
<dbReference type="InterPro" id="IPR005887">
    <property type="entry name" value="GH92_a_mannosidase_put"/>
</dbReference>
<dbReference type="GO" id="GO:0006516">
    <property type="term" value="P:glycoprotein catabolic process"/>
    <property type="evidence" value="ECO:0007669"/>
    <property type="project" value="TreeGrafter"/>
</dbReference>
<dbReference type="PANTHER" id="PTHR12143:SF39">
    <property type="entry name" value="SECRETED PROTEIN"/>
    <property type="match status" value="1"/>
</dbReference>
<dbReference type="KEGG" id="phal:H9I45_01770"/>
<comment type="subunit">
    <text evidence="2">Monomer.</text>
</comment>
<name>A0A7L8AHC6_9FLAO</name>
<dbReference type="OrthoDB" id="9804511at2"/>
<dbReference type="EMBL" id="CP061813">
    <property type="protein sequence ID" value="QOD61199.1"/>
    <property type="molecule type" value="Genomic_DNA"/>
</dbReference>
<reference evidence="8 9" key="1">
    <citation type="journal article" date="2016" name="Int. J. Syst. Evol. Microbiol.">
        <title>Polaribacter haliotis sp. nov., isolated from the gut of abalone Haliotis discus hannai.</title>
        <authorList>
            <person name="Kim Y.O."/>
            <person name="Park I.S."/>
            <person name="Park S."/>
            <person name="Nam B.H."/>
            <person name="Park J.M."/>
            <person name="Kim D.G."/>
            <person name="Yoon J.H."/>
        </authorList>
    </citation>
    <scope>NUCLEOTIDE SEQUENCE [LARGE SCALE GENOMIC DNA]</scope>
    <source>
        <strain evidence="8 9">KCTC 52418</strain>
    </source>
</reference>
<keyword evidence="8" id="KW-0378">Hydrolase</keyword>
<dbReference type="Pfam" id="PF07971">
    <property type="entry name" value="Glyco_hydro_92"/>
    <property type="match status" value="1"/>
</dbReference>
<dbReference type="Gene3D" id="1.20.1610.10">
    <property type="entry name" value="alpha-1,2-mannosidases domains"/>
    <property type="match status" value="1"/>
</dbReference>
<evidence type="ECO:0000259" key="6">
    <source>
        <dbReference type="Pfam" id="PF14683"/>
    </source>
</evidence>
<keyword evidence="4" id="KW-0732">Signal</keyword>
<dbReference type="NCBIfam" id="TIGR01180">
    <property type="entry name" value="aman2_put"/>
    <property type="match status" value="1"/>
</dbReference>
<dbReference type="Pfam" id="PF17678">
    <property type="entry name" value="Glyco_hydro_92N"/>
    <property type="match status" value="1"/>
</dbReference>
<dbReference type="InterPro" id="IPR041371">
    <property type="entry name" value="GH92_N"/>
</dbReference>
<dbReference type="GO" id="GO:0005829">
    <property type="term" value="C:cytosol"/>
    <property type="evidence" value="ECO:0007669"/>
    <property type="project" value="TreeGrafter"/>
</dbReference>
<evidence type="ECO:0000256" key="4">
    <source>
        <dbReference type="SAM" id="SignalP"/>
    </source>
</evidence>
<feature type="domain" description="Rhamnogalacturonan lyase" evidence="6">
    <location>
        <begin position="38"/>
        <end position="208"/>
    </location>
</feature>
<dbReference type="GO" id="GO:0016798">
    <property type="term" value="F:hydrolase activity, acting on glycosyl bonds"/>
    <property type="evidence" value="ECO:0007669"/>
    <property type="project" value="UniProtKB-KW"/>
</dbReference>
<dbReference type="Gene3D" id="2.70.98.10">
    <property type="match status" value="1"/>
</dbReference>
<gene>
    <name evidence="8" type="ORF">H9I45_01770</name>
</gene>
<dbReference type="InterPro" id="IPR008979">
    <property type="entry name" value="Galactose-bd-like_sf"/>
</dbReference>
<dbReference type="EC" id="3.2.1.-" evidence="8"/>
<evidence type="ECO:0000256" key="3">
    <source>
        <dbReference type="ARBA" id="ARBA00022837"/>
    </source>
</evidence>
<dbReference type="GO" id="GO:0030246">
    <property type="term" value="F:carbohydrate binding"/>
    <property type="evidence" value="ECO:0007669"/>
    <property type="project" value="InterPro"/>
</dbReference>
<dbReference type="Pfam" id="PF14683">
    <property type="entry name" value="CBM-like"/>
    <property type="match status" value="1"/>
</dbReference>
<feature type="domain" description="Glycosyl hydrolase family 92" evidence="5">
    <location>
        <begin position="576"/>
        <end position="1057"/>
    </location>
</feature>
<accession>A0A7L8AHC6</accession>